<dbReference type="AlphaFoldDB" id="A0A7X0LQ26"/>
<feature type="compositionally biased region" description="Basic and acidic residues" evidence="1">
    <location>
        <begin position="1"/>
        <end position="10"/>
    </location>
</feature>
<dbReference type="RefSeq" id="WP_185031179.1">
    <property type="nucleotide sequence ID" value="NZ_BNBN01000010.1"/>
</dbReference>
<organism evidence="2 3">
    <name type="scientific">Streptomyces candidus</name>
    <dbReference type="NCBI Taxonomy" id="67283"/>
    <lineage>
        <taxon>Bacteria</taxon>
        <taxon>Bacillati</taxon>
        <taxon>Actinomycetota</taxon>
        <taxon>Actinomycetes</taxon>
        <taxon>Kitasatosporales</taxon>
        <taxon>Streptomycetaceae</taxon>
        <taxon>Streptomyces</taxon>
    </lineage>
</organism>
<sequence length="141" mass="15075">MSHRLADRLTRMRRTGAGTGAGGPSRLLLPPALDHTPLGCDAVGLPAHYGQRLLDQLSRPGCVFADGDLWWWIVPSGSDLGLPWPEPAQYAAEARVPATRPRLVHTPQGPAPYTPPIPLYLMVCRLAGTAPVWSDGLTAPA</sequence>
<evidence type="ECO:0000313" key="3">
    <source>
        <dbReference type="Proteomes" id="UP000540423"/>
    </source>
</evidence>
<comment type="caution">
    <text evidence="2">The sequence shown here is derived from an EMBL/GenBank/DDBJ whole genome shotgun (WGS) entry which is preliminary data.</text>
</comment>
<evidence type="ECO:0000256" key="1">
    <source>
        <dbReference type="SAM" id="MobiDB-lite"/>
    </source>
</evidence>
<dbReference type="Proteomes" id="UP000540423">
    <property type="component" value="Unassembled WGS sequence"/>
</dbReference>
<evidence type="ECO:0000313" key="2">
    <source>
        <dbReference type="EMBL" id="MBB6436587.1"/>
    </source>
</evidence>
<accession>A0A7X0LQ26</accession>
<feature type="region of interest" description="Disordered" evidence="1">
    <location>
        <begin position="1"/>
        <end position="26"/>
    </location>
</feature>
<reference evidence="2 3" key="1">
    <citation type="submission" date="2020-08" db="EMBL/GenBank/DDBJ databases">
        <title>Genomic Encyclopedia of Type Strains, Phase IV (KMG-IV): sequencing the most valuable type-strain genomes for metagenomic binning, comparative biology and taxonomic classification.</title>
        <authorList>
            <person name="Goeker M."/>
        </authorList>
    </citation>
    <scope>NUCLEOTIDE SEQUENCE [LARGE SCALE GENOMIC DNA]</scope>
    <source>
        <strain evidence="2 3">DSM 40141</strain>
    </source>
</reference>
<keyword evidence="3" id="KW-1185">Reference proteome</keyword>
<dbReference type="EMBL" id="JACHEM010000007">
    <property type="protein sequence ID" value="MBB6436587.1"/>
    <property type="molecule type" value="Genomic_DNA"/>
</dbReference>
<protein>
    <submittedName>
        <fullName evidence="2">Uncharacterized protein</fullName>
    </submittedName>
</protein>
<name>A0A7X0LQ26_9ACTN</name>
<gene>
    <name evidence="2" type="ORF">HNQ79_003060</name>
</gene>
<proteinExistence type="predicted"/>